<feature type="domain" description="CUB" evidence="6">
    <location>
        <begin position="134"/>
        <end position="251"/>
    </location>
</feature>
<dbReference type="InterPro" id="IPR000859">
    <property type="entry name" value="CUB_dom"/>
</dbReference>
<feature type="transmembrane region" description="Helical" evidence="5">
    <location>
        <begin position="258"/>
        <end position="284"/>
    </location>
</feature>
<feature type="domain" description="CUB" evidence="6">
    <location>
        <begin position="4"/>
        <end position="125"/>
    </location>
</feature>
<evidence type="ECO:0000313" key="7">
    <source>
        <dbReference type="EMBL" id="KAJ7389730.1"/>
    </source>
</evidence>
<evidence type="ECO:0000256" key="2">
    <source>
        <dbReference type="ARBA" id="ARBA00023157"/>
    </source>
</evidence>
<feature type="compositionally biased region" description="Low complexity" evidence="4">
    <location>
        <begin position="310"/>
        <end position="322"/>
    </location>
</feature>
<dbReference type="EMBL" id="MU825426">
    <property type="protein sequence ID" value="KAJ7389730.1"/>
    <property type="molecule type" value="Genomic_DNA"/>
</dbReference>
<accession>A0A9X0D7K7</accession>
<sequence length="352" mass="39195">MGPCKTQGIDNIIPMTGESGRLFSPLYPQTFPHNMKCTWLITVPQGHFVRLRITSFFLAHICKPGTNLEIRNGQSSSSDLLKTFCGRIYETFEVFSSGRLIWVRFQSSADGFHYGTGFNAFFEMVNQLPASFACTAQNHRVKLESETGTLASYNYPLPYDDNIECVWNIYVDTDYKIELSFDFFNLSQSSDCSEDYVEVRDGLFDTSDVIGKYCGSEKPSKITSDAWDLRVAFKSSGKTKYPGFKATYETKNDVSSLFVLKIVGIVIGSLSFLFLCVSACVVCCKKRHNQAQPGLPSTYAQPAAYGQVPTTYGQPPTTYGQPDTYGMPATNQDIDNPSQGADGDKRKQTTSF</sequence>
<dbReference type="PANTHER" id="PTHR24251:SF37">
    <property type="entry name" value="CUB DOMAIN-CONTAINING PROTEIN"/>
    <property type="match status" value="1"/>
</dbReference>
<dbReference type="CDD" id="cd00041">
    <property type="entry name" value="CUB"/>
    <property type="match status" value="2"/>
</dbReference>
<feature type="compositionally biased region" description="Polar residues" evidence="4">
    <location>
        <begin position="329"/>
        <end position="339"/>
    </location>
</feature>
<dbReference type="SMART" id="SM00042">
    <property type="entry name" value="CUB"/>
    <property type="match status" value="2"/>
</dbReference>
<dbReference type="AlphaFoldDB" id="A0A9X0D7K7"/>
<name>A0A9X0D7K7_9CNID</name>
<reference evidence="7" key="1">
    <citation type="submission" date="2023-01" db="EMBL/GenBank/DDBJ databases">
        <title>Genome assembly of the deep-sea coral Lophelia pertusa.</title>
        <authorList>
            <person name="Herrera S."/>
            <person name="Cordes E."/>
        </authorList>
    </citation>
    <scope>NUCLEOTIDE SEQUENCE</scope>
    <source>
        <strain evidence="7">USNM1676648</strain>
        <tissue evidence="7">Polyp</tissue>
    </source>
</reference>
<dbReference type="Proteomes" id="UP001163046">
    <property type="component" value="Unassembled WGS sequence"/>
</dbReference>
<keyword evidence="8" id="KW-1185">Reference proteome</keyword>
<dbReference type="PROSITE" id="PS01180">
    <property type="entry name" value="CUB"/>
    <property type="match status" value="2"/>
</dbReference>
<keyword evidence="5" id="KW-0812">Transmembrane</keyword>
<evidence type="ECO:0000256" key="1">
    <source>
        <dbReference type="ARBA" id="ARBA00022737"/>
    </source>
</evidence>
<comment type="caution">
    <text evidence="3">Lacks conserved residue(s) required for the propagation of feature annotation.</text>
</comment>
<keyword evidence="2" id="KW-1015">Disulfide bond</keyword>
<dbReference type="OrthoDB" id="5987644at2759"/>
<evidence type="ECO:0000256" key="3">
    <source>
        <dbReference type="PROSITE-ProRule" id="PRU00059"/>
    </source>
</evidence>
<feature type="compositionally biased region" description="Basic and acidic residues" evidence="4">
    <location>
        <begin position="342"/>
        <end position="352"/>
    </location>
</feature>
<keyword evidence="1" id="KW-0677">Repeat</keyword>
<dbReference type="SUPFAM" id="SSF49854">
    <property type="entry name" value="Spermadhesin, CUB domain"/>
    <property type="match status" value="2"/>
</dbReference>
<feature type="region of interest" description="Disordered" evidence="4">
    <location>
        <begin position="310"/>
        <end position="352"/>
    </location>
</feature>
<evidence type="ECO:0000256" key="4">
    <source>
        <dbReference type="SAM" id="MobiDB-lite"/>
    </source>
</evidence>
<dbReference type="Pfam" id="PF00431">
    <property type="entry name" value="CUB"/>
    <property type="match status" value="2"/>
</dbReference>
<dbReference type="PANTHER" id="PTHR24251">
    <property type="entry name" value="OVOCHYMASE-RELATED"/>
    <property type="match status" value="1"/>
</dbReference>
<evidence type="ECO:0000259" key="6">
    <source>
        <dbReference type="PROSITE" id="PS01180"/>
    </source>
</evidence>
<comment type="caution">
    <text evidence="7">The sequence shown here is derived from an EMBL/GenBank/DDBJ whole genome shotgun (WGS) entry which is preliminary data.</text>
</comment>
<evidence type="ECO:0000256" key="5">
    <source>
        <dbReference type="SAM" id="Phobius"/>
    </source>
</evidence>
<keyword evidence="5" id="KW-0472">Membrane</keyword>
<proteinExistence type="predicted"/>
<evidence type="ECO:0000313" key="8">
    <source>
        <dbReference type="Proteomes" id="UP001163046"/>
    </source>
</evidence>
<dbReference type="InterPro" id="IPR035914">
    <property type="entry name" value="Sperma_CUB_dom_sf"/>
</dbReference>
<dbReference type="Gene3D" id="2.60.120.290">
    <property type="entry name" value="Spermadhesin, CUB domain"/>
    <property type="match status" value="2"/>
</dbReference>
<gene>
    <name evidence="7" type="ORF">OS493_029630</name>
</gene>
<keyword evidence="5" id="KW-1133">Transmembrane helix</keyword>
<organism evidence="7 8">
    <name type="scientific">Desmophyllum pertusum</name>
    <dbReference type="NCBI Taxonomy" id="174260"/>
    <lineage>
        <taxon>Eukaryota</taxon>
        <taxon>Metazoa</taxon>
        <taxon>Cnidaria</taxon>
        <taxon>Anthozoa</taxon>
        <taxon>Hexacorallia</taxon>
        <taxon>Scleractinia</taxon>
        <taxon>Caryophylliina</taxon>
        <taxon>Caryophylliidae</taxon>
        <taxon>Desmophyllum</taxon>
    </lineage>
</organism>
<dbReference type="FunFam" id="2.60.120.290:FF:000013">
    <property type="entry name" value="Membrane frizzled-related protein"/>
    <property type="match status" value="1"/>
</dbReference>
<protein>
    <recommendedName>
        <fullName evidence="6">CUB domain-containing protein</fullName>
    </recommendedName>
</protein>